<accession>A0ABU4HQH8</accession>
<dbReference type="Proteomes" id="UP001284601">
    <property type="component" value="Unassembled WGS sequence"/>
</dbReference>
<organism evidence="2 3">
    <name type="scientific">Conexibacter stalactiti</name>
    <dbReference type="NCBI Taxonomy" id="1940611"/>
    <lineage>
        <taxon>Bacteria</taxon>
        <taxon>Bacillati</taxon>
        <taxon>Actinomycetota</taxon>
        <taxon>Thermoleophilia</taxon>
        <taxon>Solirubrobacterales</taxon>
        <taxon>Conexibacteraceae</taxon>
        <taxon>Conexibacter</taxon>
    </lineage>
</organism>
<keyword evidence="3" id="KW-1185">Reference proteome</keyword>
<keyword evidence="1" id="KW-0472">Membrane</keyword>
<feature type="transmembrane region" description="Helical" evidence="1">
    <location>
        <begin position="52"/>
        <end position="78"/>
    </location>
</feature>
<evidence type="ECO:0000313" key="2">
    <source>
        <dbReference type="EMBL" id="MDW5594952.1"/>
    </source>
</evidence>
<protein>
    <submittedName>
        <fullName evidence="2">Uncharacterized protein</fullName>
    </submittedName>
</protein>
<name>A0ABU4HQH8_9ACTN</name>
<comment type="caution">
    <text evidence="2">The sequence shown here is derived from an EMBL/GenBank/DDBJ whole genome shotgun (WGS) entry which is preliminary data.</text>
</comment>
<dbReference type="RefSeq" id="WP_318597285.1">
    <property type="nucleotide sequence ID" value="NZ_JAWSTH010000025.1"/>
</dbReference>
<keyword evidence="1" id="KW-1133">Transmembrane helix</keyword>
<keyword evidence="1" id="KW-0812">Transmembrane</keyword>
<gene>
    <name evidence="2" type="ORF">R7226_11415</name>
</gene>
<dbReference type="EMBL" id="JAWSTH010000025">
    <property type="protein sequence ID" value="MDW5594952.1"/>
    <property type="molecule type" value="Genomic_DNA"/>
</dbReference>
<reference evidence="3" key="1">
    <citation type="submission" date="2023-07" db="EMBL/GenBank/DDBJ databases">
        <title>Conexibacter stalactiti sp. nov., isolated from stalactites in a lava cave and emended description of the genus Conexibacter.</title>
        <authorList>
            <person name="Lee S.D."/>
        </authorList>
    </citation>
    <scope>NUCLEOTIDE SEQUENCE [LARGE SCALE GENOMIC DNA]</scope>
    <source>
        <strain evidence="3">KCTC 39840</strain>
    </source>
</reference>
<proteinExistence type="predicted"/>
<evidence type="ECO:0000256" key="1">
    <source>
        <dbReference type="SAM" id="Phobius"/>
    </source>
</evidence>
<evidence type="ECO:0000313" key="3">
    <source>
        <dbReference type="Proteomes" id="UP001284601"/>
    </source>
</evidence>
<sequence length="79" mass="9363">MRMRQSLAQFEQAFYEESMVDRARRERLANTAQQRARKRELEKIHKRGSFRFALLVLTLIATAVIVTIVMFRTLYIVMG</sequence>